<feature type="transmembrane region" description="Helical" evidence="1">
    <location>
        <begin position="712"/>
        <end position="733"/>
    </location>
</feature>
<evidence type="ECO:0000313" key="2">
    <source>
        <dbReference type="EMBL" id="KAJ6216694.1"/>
    </source>
</evidence>
<sequence>MLFVDDNDETNRSLFVQTGDYCYFIGAKNHINIGAIQRMLAGSTLLLLNLYRFFRKCEPEFLKSLEFLSGNNTPTRCEMNDRENIYKMSILSKLILKLAESNTFMVFILSFVLTFVPLVINYNATEIMLYGIPWSILFTIASYFSFSSNFWNMAYFFIVCHYIKFRIREVSSCGKKRLHQLKHTSCENRLTYMHKQYISIVNQVIAFNGNYWASVLFIIVLFESIFNNVVLYTALYSSSLNITVRLILFYANIMTCITIYFVLNTASVVHFESHQCRLAYASLYASNVLKSNSIKFRCLYKLQSMIDLMSHKPIGFWFSKFFIINYFRFFEVNLLKFEYVFCKLYFDKTVGYRRKYSQASMLRKVRPLVNQMSINSQSPRTNYMEETSRRWNQIRYNWFSFTNLHDNELNFKANRPLPPEFQVPKIGVHYYLYGLTFFKDDYLKRGRRSRIFNPFFILWMEFLYLLRSILMLYVDENDPQNRSIFVQAGDYPYFIRAKNHINISASQYMLAGLTTLLLNLYRFYRNCGPKFLKSLEFLSGNNTPTRCGMNNCSYIHKLSILSKSILKLANSNTRLVLIASFILSLVPLAMSCNASEIIHYGIPWSIIFAISSYFTFSSNFWNMAYFFIVCHYMKFRIREVADSGKKGFHNLEYLIRRKRLWWNHSQYVSIANQVIAFNGNYWASVLFIIVLFLSTFNNVVLYTALYSTSLSITIRIILFYANLNSIMAIYFLLNTASIVHFESHQCRLTYASMYASNVRDSNTIRFRSLYKLHSMIDLMSYKPIGFWFTKLFMINYFKFFEKNIKFKVNRPLPLELQVPKIDVNYYLYGLTFFKDDHLKRGRHSRIFNPYFILSLELFYLFRSFFVLFVDDNDEANRSLFVKTGDFCYFIGAKNHINIAAFQRMLAGSTLLLLNLCRFYRKCGPEFLKSLEFLSGNNTPTRCGMNDQENVYKMSVLSKFILKLAESNTFMVFILSFVLTFVPLVINFNATEIMLYGIPWSILFTISSYFSFSSNFWNMAYFFIVCHYIKFRIREVSSCGRKRIHQLRHTSCENRLTYLHKQYISIVNQVIAFNGNYWASVLFIIVFFESIFNNVVLYTALYSSSLNITVRLILFYANIMTCITIYFVLNTAAVVHFESHQCRLTYASLYASNVLKSNSIKFRLNRPLPTELRVPKIDVHYYLYGLTFFNDGNLKCDRRSRIFNPYFILWMELFYFLRSIIMLFVDDSDQMNRSIFVRTGDFPYFIGAKNHINIAASQYMLMGLTILLLNLYRFYRNCKPEFLKSLEFLSGNNTPARCGIHNVSYINKLSILSKAILKLSESNTFLVFVCSFILAFVPMAMNCNATEILQHGIIWSIIFAISSYFTFSSNFWNMAYFFIVCHYIKFRIREIADFGKKGIFNMKHSSTKANRILNIHRQYISIVNQVIAFNGNYWASVLFVIVLFYSTFNSVVLYTALYSSSLNITIRIILFYASMLACMAIFFLLDTASIVHFESHQCRLTYAKQYASNVFDTNSIKFRSLYKLHSMVDLMSHNPIGFWFSKLFMINYFKFFELAMIIIGLFLKVTEISTNKSSV</sequence>
<feature type="transmembrane region" description="Helical" evidence="1">
    <location>
        <begin position="1547"/>
        <end position="1564"/>
    </location>
</feature>
<feature type="transmembrane region" description="Helical" evidence="1">
    <location>
        <begin position="681"/>
        <end position="706"/>
    </location>
</feature>
<feature type="transmembrane region" description="Helical" evidence="1">
    <location>
        <begin position="1463"/>
        <end position="1484"/>
    </location>
</feature>
<keyword evidence="1" id="KW-1133">Transmembrane helix</keyword>
<evidence type="ECO:0000313" key="3">
    <source>
        <dbReference type="Proteomes" id="UP001142055"/>
    </source>
</evidence>
<evidence type="ECO:0000256" key="1">
    <source>
        <dbReference type="SAM" id="Phobius"/>
    </source>
</evidence>
<feature type="transmembrane region" description="Helical" evidence="1">
    <location>
        <begin position="573"/>
        <end position="590"/>
    </location>
</feature>
<feature type="transmembrane region" description="Helical" evidence="1">
    <location>
        <begin position="1352"/>
        <end position="1378"/>
    </location>
</feature>
<comment type="caution">
    <text evidence="2">The sequence shown here is derived from an EMBL/GenBank/DDBJ whole genome shotgun (WGS) entry which is preliminary data.</text>
</comment>
<accession>A0A9Q0M0K1</accession>
<feature type="transmembrane region" description="Helical" evidence="1">
    <location>
        <begin position="1323"/>
        <end position="1340"/>
    </location>
</feature>
<organism evidence="2 3">
    <name type="scientific">Blomia tropicalis</name>
    <name type="common">Mite</name>
    <dbReference type="NCBI Taxonomy" id="40697"/>
    <lineage>
        <taxon>Eukaryota</taxon>
        <taxon>Metazoa</taxon>
        <taxon>Ecdysozoa</taxon>
        <taxon>Arthropoda</taxon>
        <taxon>Chelicerata</taxon>
        <taxon>Arachnida</taxon>
        <taxon>Acari</taxon>
        <taxon>Acariformes</taxon>
        <taxon>Sarcoptiformes</taxon>
        <taxon>Astigmata</taxon>
        <taxon>Glycyphagoidea</taxon>
        <taxon>Echimyopodidae</taxon>
        <taxon>Blomia</taxon>
    </lineage>
</organism>
<feature type="transmembrane region" description="Helical" evidence="1">
    <location>
        <begin position="602"/>
        <end position="628"/>
    </location>
</feature>
<name>A0A9Q0M0K1_BLOTA</name>
<feature type="transmembrane region" description="Helical" evidence="1">
    <location>
        <begin position="1076"/>
        <end position="1100"/>
    </location>
</feature>
<reference evidence="2" key="1">
    <citation type="submission" date="2022-12" db="EMBL/GenBank/DDBJ databases">
        <title>Genome assemblies of Blomia tropicalis.</title>
        <authorList>
            <person name="Cui Y."/>
        </authorList>
    </citation>
    <scope>NUCLEOTIDE SEQUENCE</scope>
    <source>
        <tissue evidence="2">Adult mites</tissue>
    </source>
</reference>
<feature type="transmembrane region" description="Helical" evidence="1">
    <location>
        <begin position="451"/>
        <end position="474"/>
    </location>
</feature>
<feature type="transmembrane region" description="Helical" evidence="1">
    <location>
        <begin position="847"/>
        <end position="869"/>
    </location>
</feature>
<gene>
    <name evidence="2" type="ORF">RDWZM_007851</name>
</gene>
<keyword evidence="1" id="KW-0812">Transmembrane</keyword>
<keyword evidence="3" id="KW-1185">Reference proteome</keyword>
<feature type="transmembrane region" description="Helical" evidence="1">
    <location>
        <begin position="1112"/>
        <end position="1134"/>
    </location>
</feature>
<dbReference type="EMBL" id="JAPWDV010000003">
    <property type="protein sequence ID" value="KAJ6216694.1"/>
    <property type="molecule type" value="Genomic_DNA"/>
</dbReference>
<feature type="transmembrane region" description="Helical" evidence="1">
    <location>
        <begin position="197"/>
        <end position="222"/>
    </location>
</feature>
<feature type="transmembrane region" description="Helical" evidence="1">
    <location>
        <begin position="968"/>
        <end position="985"/>
    </location>
</feature>
<feature type="transmembrane region" description="Helical" evidence="1">
    <location>
        <begin position="1206"/>
        <end position="1224"/>
    </location>
</feature>
<keyword evidence="1" id="KW-0472">Membrane</keyword>
<feature type="transmembrane region" description="Helical" evidence="1">
    <location>
        <begin position="1432"/>
        <end position="1457"/>
    </location>
</feature>
<feature type="transmembrane region" description="Helical" evidence="1">
    <location>
        <begin position="1251"/>
        <end position="1271"/>
    </location>
</feature>
<feature type="transmembrane region" description="Helical" evidence="1">
    <location>
        <begin position="103"/>
        <end position="120"/>
    </location>
</feature>
<dbReference type="Proteomes" id="UP001142055">
    <property type="component" value="Chromosome 3"/>
</dbReference>
<feature type="transmembrane region" description="Helical" evidence="1">
    <location>
        <begin position="505"/>
        <end position="524"/>
    </location>
</feature>
<protein>
    <submittedName>
        <fullName evidence="2">Uncharacterized protein</fullName>
    </submittedName>
</protein>
<feature type="transmembrane region" description="Helical" evidence="1">
    <location>
        <begin position="242"/>
        <end position="263"/>
    </location>
</feature>
<proteinExistence type="predicted"/>